<dbReference type="AlphaFoldDB" id="A0A6J4UJH4"/>
<dbReference type="InterPro" id="IPR036425">
    <property type="entry name" value="MoaB/Mog-like_dom_sf"/>
</dbReference>
<organism evidence="3">
    <name type="scientific">uncultured Thermomicrobiales bacterium</name>
    <dbReference type="NCBI Taxonomy" id="1645740"/>
    <lineage>
        <taxon>Bacteria</taxon>
        <taxon>Pseudomonadati</taxon>
        <taxon>Thermomicrobiota</taxon>
        <taxon>Thermomicrobia</taxon>
        <taxon>Thermomicrobiales</taxon>
        <taxon>environmental samples</taxon>
    </lineage>
</organism>
<gene>
    <name evidence="3" type="ORF">AVDCRST_MAG70-816</name>
</gene>
<dbReference type="HAMAP" id="MF_00226_B">
    <property type="entry name" value="CinA_B"/>
    <property type="match status" value="1"/>
</dbReference>
<accession>A0A6J4UJH4</accession>
<keyword evidence="3" id="KW-0378">Hydrolase</keyword>
<dbReference type="SMART" id="SM00852">
    <property type="entry name" value="MoCF_biosynth"/>
    <property type="match status" value="1"/>
</dbReference>
<feature type="domain" description="MoaB/Mog" evidence="2">
    <location>
        <begin position="4"/>
        <end position="171"/>
    </location>
</feature>
<protein>
    <recommendedName>
        <fullName evidence="1">CinA-like protein</fullName>
    </recommendedName>
</protein>
<reference evidence="3" key="1">
    <citation type="submission" date="2020-02" db="EMBL/GenBank/DDBJ databases">
        <authorList>
            <person name="Meier V. D."/>
        </authorList>
    </citation>
    <scope>NUCLEOTIDE SEQUENCE</scope>
    <source>
        <strain evidence="3">AVDCRST_MAG70</strain>
    </source>
</reference>
<dbReference type="SUPFAM" id="SSF53218">
    <property type="entry name" value="Molybdenum cofactor biosynthesis proteins"/>
    <property type="match status" value="1"/>
</dbReference>
<dbReference type="GO" id="GO:0016787">
    <property type="term" value="F:hydrolase activity"/>
    <property type="evidence" value="ECO:0007669"/>
    <property type="project" value="UniProtKB-KW"/>
</dbReference>
<dbReference type="Gene3D" id="3.30.70.2860">
    <property type="match status" value="1"/>
</dbReference>
<dbReference type="PANTHER" id="PTHR13939">
    <property type="entry name" value="NICOTINAMIDE-NUCLEOTIDE AMIDOHYDROLASE PNCC"/>
    <property type="match status" value="1"/>
</dbReference>
<evidence type="ECO:0000313" key="3">
    <source>
        <dbReference type="EMBL" id="CAA9549667.1"/>
    </source>
</evidence>
<dbReference type="InterPro" id="IPR001453">
    <property type="entry name" value="MoaB/Mog_dom"/>
</dbReference>
<dbReference type="InterPro" id="IPR036653">
    <property type="entry name" value="CinA-like_C"/>
</dbReference>
<dbReference type="CDD" id="cd00885">
    <property type="entry name" value="cinA"/>
    <property type="match status" value="1"/>
</dbReference>
<dbReference type="Pfam" id="PF18146">
    <property type="entry name" value="CinA_KH"/>
    <property type="match status" value="1"/>
</dbReference>
<evidence type="ECO:0000259" key="2">
    <source>
        <dbReference type="SMART" id="SM00852"/>
    </source>
</evidence>
<dbReference type="Pfam" id="PF00994">
    <property type="entry name" value="MoCF_biosynth"/>
    <property type="match status" value="1"/>
</dbReference>
<dbReference type="SUPFAM" id="SSF142433">
    <property type="entry name" value="CinA-like"/>
    <property type="match status" value="1"/>
</dbReference>
<evidence type="ECO:0000256" key="1">
    <source>
        <dbReference type="HAMAP-Rule" id="MF_00226"/>
    </source>
</evidence>
<sequence>MRAHVLSIGAELLLGHITDTNVTYLAQEMAANGIDLVGASQVGDDVDRITAALHHASEDADLIVCTGGVGPTGDDLTREGIAAFVGEEPTVDPTLLETVRAFFAARGQEMPERNAKQAWLIPSGEALPNPVGTAPGWFVRHGDLRIVAMPGVPREMFRMWREQALPRIAEGLTGRVFATVTYKTLGIGESAAEQELADLVALPDPVVATYAKDDGVHVRITARADDAATAGAARDRAAAEVRRRLARHIYATDDETLAGVIAARLRLTGQRLAIVESGAGARLTGIITADPDASAVLDQAIAHVPGEGIGSGWTAASLAAQVAGGDDLVVAALTVAAAPDGPGVYTARAMIAIRGPVQADEEMTLRASYPEVQRLAALAAADLLRRTLAGTA</sequence>
<dbReference type="EMBL" id="CADCWH010000126">
    <property type="protein sequence ID" value="CAA9549667.1"/>
    <property type="molecule type" value="Genomic_DNA"/>
</dbReference>
<dbReference type="PANTHER" id="PTHR13939:SF0">
    <property type="entry name" value="NMN AMIDOHYDROLASE-LIKE PROTEIN YFAY"/>
    <property type="match status" value="1"/>
</dbReference>
<proteinExistence type="inferred from homology"/>
<dbReference type="InterPro" id="IPR050101">
    <property type="entry name" value="CinA"/>
</dbReference>
<name>A0A6J4UJH4_9BACT</name>
<comment type="similarity">
    <text evidence="1">Belongs to the CinA family.</text>
</comment>
<dbReference type="InterPro" id="IPR008135">
    <property type="entry name" value="Competence-induced_CinA"/>
</dbReference>
<dbReference type="InterPro" id="IPR041424">
    <property type="entry name" value="CinA_KH"/>
</dbReference>
<dbReference type="Gene3D" id="3.40.980.10">
    <property type="entry name" value="MoaB/Mog-like domain"/>
    <property type="match status" value="1"/>
</dbReference>